<evidence type="ECO:0000256" key="6">
    <source>
        <dbReference type="ARBA" id="ARBA00023306"/>
    </source>
</evidence>
<dbReference type="FunFam" id="3.40.50.300:FF:000547">
    <property type="entry name" value="Cell division control protein"/>
    <property type="match status" value="1"/>
</dbReference>
<feature type="domain" description="ORC1/DEAH AAA+ ATPase" evidence="10">
    <location>
        <begin position="123"/>
        <end position="250"/>
    </location>
</feature>
<feature type="domain" description="Cdc6/ORC1-like ATPase lid" evidence="11">
    <location>
        <begin position="276"/>
        <end position="337"/>
    </location>
</feature>
<evidence type="ECO:0000313" key="12">
    <source>
        <dbReference type="EMBL" id="CDP37430.1"/>
    </source>
</evidence>
<dbReference type="CDD" id="cd00009">
    <property type="entry name" value="AAA"/>
    <property type="match status" value="1"/>
</dbReference>
<dbReference type="AlphaFoldDB" id="A0A060T8H1"/>
<dbReference type="PANTHER" id="PTHR10763">
    <property type="entry name" value="CELL DIVISION CONTROL PROTEIN 6-RELATED"/>
    <property type="match status" value="1"/>
</dbReference>
<dbReference type="Gene3D" id="3.40.50.300">
    <property type="entry name" value="P-loop containing nucleotide triphosphate hydrolases"/>
    <property type="match status" value="1"/>
</dbReference>
<dbReference type="InterPro" id="IPR050311">
    <property type="entry name" value="ORC1/CDC6"/>
</dbReference>
<evidence type="ECO:0000256" key="4">
    <source>
        <dbReference type="ARBA" id="ARBA00022705"/>
    </source>
</evidence>
<evidence type="ECO:0000259" key="10">
    <source>
        <dbReference type="Pfam" id="PF13401"/>
    </source>
</evidence>
<dbReference type="GO" id="GO:0016887">
    <property type="term" value="F:ATP hydrolysis activity"/>
    <property type="evidence" value="ECO:0007669"/>
    <property type="project" value="InterPro"/>
</dbReference>
<dbReference type="Gene3D" id="1.10.8.60">
    <property type="match status" value="1"/>
</dbReference>
<evidence type="ECO:0000256" key="2">
    <source>
        <dbReference type="ARBA" id="ARBA00006184"/>
    </source>
</evidence>
<name>A0A060T8H1_BLAAD</name>
<proteinExistence type="inferred from homology"/>
<keyword evidence="3" id="KW-0132">Cell division</keyword>
<dbReference type="InterPro" id="IPR049945">
    <property type="entry name" value="AAA_22"/>
</dbReference>
<dbReference type="Pfam" id="PF09079">
    <property type="entry name" value="WHD_Cdc6"/>
    <property type="match status" value="1"/>
</dbReference>
<feature type="region of interest" description="Disordered" evidence="8">
    <location>
        <begin position="480"/>
        <end position="500"/>
    </location>
</feature>
<dbReference type="GO" id="GO:0051301">
    <property type="term" value="P:cell division"/>
    <property type="evidence" value="ECO:0007669"/>
    <property type="project" value="UniProtKB-UniRule"/>
</dbReference>
<dbReference type="EMBL" id="HG937694">
    <property type="protein sequence ID" value="CDP37430.1"/>
    <property type="molecule type" value="Genomic_DNA"/>
</dbReference>
<dbReference type="GO" id="GO:0033314">
    <property type="term" value="P:mitotic DNA replication checkpoint signaling"/>
    <property type="evidence" value="ECO:0007669"/>
    <property type="project" value="TreeGrafter"/>
</dbReference>
<protein>
    <recommendedName>
        <fullName evidence="7">Cell division control protein</fullName>
    </recommendedName>
</protein>
<comment type="subcellular location">
    <subcellularLocation>
        <location evidence="1">Nucleus</location>
    </subcellularLocation>
</comment>
<dbReference type="InterPro" id="IPR016314">
    <property type="entry name" value="Cdc6/18"/>
</dbReference>
<feature type="region of interest" description="Disordered" evidence="8">
    <location>
        <begin position="1"/>
        <end position="78"/>
    </location>
</feature>
<dbReference type="GO" id="GO:0006270">
    <property type="term" value="P:DNA replication initiation"/>
    <property type="evidence" value="ECO:0007669"/>
    <property type="project" value="UniProtKB-UniRule"/>
</dbReference>
<dbReference type="PIRSF" id="PIRSF001767">
    <property type="entry name" value="Cdc6"/>
    <property type="match status" value="1"/>
</dbReference>
<evidence type="ECO:0000256" key="5">
    <source>
        <dbReference type="ARBA" id="ARBA00023242"/>
    </source>
</evidence>
<organism evidence="12">
    <name type="scientific">Blastobotrys adeninivorans</name>
    <name type="common">Yeast</name>
    <name type="synonym">Arxula adeninivorans</name>
    <dbReference type="NCBI Taxonomy" id="409370"/>
    <lineage>
        <taxon>Eukaryota</taxon>
        <taxon>Fungi</taxon>
        <taxon>Dikarya</taxon>
        <taxon>Ascomycota</taxon>
        <taxon>Saccharomycotina</taxon>
        <taxon>Dipodascomycetes</taxon>
        <taxon>Dipodascales</taxon>
        <taxon>Trichomonascaceae</taxon>
        <taxon>Blastobotrys</taxon>
    </lineage>
</organism>
<feature type="compositionally biased region" description="Basic and acidic residues" evidence="8">
    <location>
        <begin position="54"/>
        <end position="69"/>
    </location>
</feature>
<dbReference type="Pfam" id="PF22606">
    <property type="entry name" value="Cdc6-ORC-like_ATPase_lid"/>
    <property type="match status" value="1"/>
</dbReference>
<keyword evidence="5" id="KW-0539">Nucleus</keyword>
<reference evidence="12" key="2">
    <citation type="submission" date="2014-06" db="EMBL/GenBank/DDBJ databases">
        <title>The complete genome of Blastobotrys (Arxula) adeninivorans LS3 - a yeast of biotechnological interest.</title>
        <authorList>
            <person name="Kunze G."/>
            <person name="Gaillardin C."/>
            <person name="Czernicka M."/>
            <person name="Durrens P."/>
            <person name="Martin T."/>
            <person name="Boer E."/>
            <person name="Gabaldon T."/>
            <person name="Cruz J."/>
            <person name="Talla E."/>
            <person name="Marck C."/>
            <person name="Goffeau A."/>
            <person name="Barbe V."/>
            <person name="Baret P."/>
            <person name="Baronian K."/>
            <person name="Beier S."/>
            <person name="Bleykasten C."/>
            <person name="Bode R."/>
            <person name="Casaregola S."/>
            <person name="Despons L."/>
            <person name="Fairhead C."/>
            <person name="Giersberg M."/>
            <person name="Gierski P."/>
            <person name="Hahnel U."/>
            <person name="Hartmann A."/>
            <person name="Jankowska D."/>
            <person name="Jubin C."/>
            <person name="Jung P."/>
            <person name="Lafontaine I."/>
            <person name="Leh-Louis V."/>
            <person name="Lemaire M."/>
            <person name="Marcet-Houben M."/>
            <person name="Mascher M."/>
            <person name="Morel G."/>
            <person name="Richard G.-F."/>
            <person name="Riechen J."/>
            <person name="Sacerdot C."/>
            <person name="Sarkar A."/>
            <person name="Savel G."/>
            <person name="Schacherer J."/>
            <person name="Sherman D."/>
            <person name="Straub M.-L."/>
            <person name="Stein N."/>
            <person name="Thierry A."/>
            <person name="Trautwein-Schult A."/>
            <person name="Westhof E."/>
            <person name="Worch S."/>
            <person name="Dujon B."/>
            <person name="Souciet J.-L."/>
            <person name="Wincker P."/>
            <person name="Scholz U."/>
            <person name="Neuveglise N."/>
        </authorList>
    </citation>
    <scope>NUCLEOTIDE SEQUENCE</scope>
    <source>
        <strain evidence="12">LS3</strain>
    </source>
</reference>
<sequence>MPLARREPKRPLVRKEPKRPLEQTESDEATPVPEAPHTPKRQRTIDVLTPQKKPRMDEGGDKPNSERSTDNYLLTPPSTPSTVYSLGKALFQRGTVANGLVGRDSERQNLLDFFRPKVLNRLNGALYIAGLPGTGKSALLREVLDTVQEEMTGATKDMDLCIVNLNCMIIEKPELVYPTILRDMGHSSKGEDPVNELERMFLDKQKRTRHVVVLDELDHLITKDQEVLFKIFQWAFAEGSSLILVGIANALDLTDRFVPRLRANNLTPETFVFTPYEAQDIARIIESRLKSLTGQEYVPLMHPAAIQLAARKTAANTGDLRKAFDICRRAIELVEEEVRRKNAQAAQPNPDESGTYKQAIVHGDMTSLTLSEAPRVTVMHISKICSLAFGGSTVARIKGLNLQQKAVLAVLVRAERTMGSAPGPRMNVMGLFEEYGKTCSRDKLLTRLQLGEFFDLISALEFSGLVTISGVCKRKGLGSAQSRGRVSRGGSGATSSKSSYLGARDDYSQRRISSNVHYLDMVTAIEDVGLLKKIILN</sequence>
<feature type="compositionally biased region" description="Basic and acidic residues" evidence="8">
    <location>
        <begin position="1"/>
        <end position="22"/>
    </location>
</feature>
<dbReference type="PANTHER" id="PTHR10763:SF26">
    <property type="entry name" value="CELL DIVISION CONTROL PROTEIN 6 HOMOLOG"/>
    <property type="match status" value="1"/>
</dbReference>
<dbReference type="InterPro" id="IPR015163">
    <property type="entry name" value="Cdc6_C"/>
</dbReference>
<dbReference type="InterPro" id="IPR027417">
    <property type="entry name" value="P-loop_NTPase"/>
</dbReference>
<dbReference type="GO" id="GO:0003688">
    <property type="term" value="F:DNA replication origin binding"/>
    <property type="evidence" value="ECO:0007669"/>
    <property type="project" value="TreeGrafter"/>
</dbReference>
<evidence type="ECO:0000259" key="9">
    <source>
        <dbReference type="Pfam" id="PF09079"/>
    </source>
</evidence>
<dbReference type="GO" id="GO:0005634">
    <property type="term" value="C:nucleus"/>
    <property type="evidence" value="ECO:0007669"/>
    <property type="project" value="UniProtKB-SubCell"/>
</dbReference>
<reference evidence="12" key="1">
    <citation type="submission" date="2014-02" db="EMBL/GenBank/DDBJ databases">
        <authorList>
            <person name="Genoscope - CEA"/>
        </authorList>
    </citation>
    <scope>NUCLEOTIDE SEQUENCE</scope>
    <source>
        <strain evidence="12">LS3</strain>
    </source>
</reference>
<evidence type="ECO:0000256" key="7">
    <source>
        <dbReference type="PIRNR" id="PIRNR001767"/>
    </source>
</evidence>
<dbReference type="Pfam" id="PF13401">
    <property type="entry name" value="AAA_22"/>
    <property type="match status" value="1"/>
</dbReference>
<evidence type="ECO:0000256" key="8">
    <source>
        <dbReference type="SAM" id="MobiDB-lite"/>
    </source>
</evidence>
<evidence type="ECO:0000259" key="11">
    <source>
        <dbReference type="Pfam" id="PF22606"/>
    </source>
</evidence>
<dbReference type="SUPFAM" id="SSF52540">
    <property type="entry name" value="P-loop containing nucleoside triphosphate hydrolases"/>
    <property type="match status" value="1"/>
</dbReference>
<keyword evidence="4" id="KW-0235">DNA replication</keyword>
<gene>
    <name evidence="12" type="ORF">GNLVRS02_ARAD1D11308g</name>
</gene>
<dbReference type="InterPro" id="IPR054425">
    <property type="entry name" value="Cdc6_ORC1-like_ATPase_lid"/>
</dbReference>
<dbReference type="PhylomeDB" id="A0A060T8H1"/>
<comment type="similarity">
    <text evidence="2 7">Belongs to the CDC6/cdc18 family.</text>
</comment>
<feature type="domain" description="Cdc6 C-terminal" evidence="9">
    <location>
        <begin position="396"/>
        <end position="473"/>
    </location>
</feature>
<keyword evidence="6" id="KW-0131">Cell cycle</keyword>
<accession>A0A060T8H1</accession>
<evidence type="ECO:0000256" key="1">
    <source>
        <dbReference type="ARBA" id="ARBA00004123"/>
    </source>
</evidence>
<evidence type="ECO:0000256" key="3">
    <source>
        <dbReference type="ARBA" id="ARBA00022618"/>
    </source>
</evidence>